<accession>A0ABD4STC2</accession>
<dbReference type="InterPro" id="IPR025484">
    <property type="entry name" value="DUF4376"/>
</dbReference>
<dbReference type="EMBL" id="JAJAXM010000025">
    <property type="protein sequence ID" value="MCG9026709.1"/>
    <property type="molecule type" value="Genomic_DNA"/>
</dbReference>
<comment type="caution">
    <text evidence="2">The sequence shown here is derived from an EMBL/GenBank/DDBJ whole genome shotgun (WGS) entry which is preliminary data.</text>
</comment>
<dbReference type="Proteomes" id="UP001200247">
    <property type="component" value="Unassembled WGS sequence"/>
</dbReference>
<dbReference type="AlphaFoldDB" id="A0ABD4STC2"/>
<protein>
    <submittedName>
        <fullName evidence="2">DUF4376 domain-containing protein</fullName>
    </submittedName>
</protein>
<evidence type="ECO:0000313" key="2">
    <source>
        <dbReference type="EMBL" id="MCG9026709.1"/>
    </source>
</evidence>
<name>A0ABD4STC2_9NEIS</name>
<evidence type="ECO:0000259" key="1">
    <source>
        <dbReference type="Pfam" id="PF14301"/>
    </source>
</evidence>
<organism evidence="2 3">
    <name type="scientific">Laribacter hongkongensis</name>
    <dbReference type="NCBI Taxonomy" id="168471"/>
    <lineage>
        <taxon>Bacteria</taxon>
        <taxon>Pseudomonadati</taxon>
        <taxon>Pseudomonadota</taxon>
        <taxon>Betaproteobacteria</taxon>
        <taxon>Neisseriales</taxon>
        <taxon>Aquaspirillaceae</taxon>
        <taxon>Laribacter</taxon>
    </lineage>
</organism>
<reference evidence="2 3" key="1">
    <citation type="submission" date="2021-10" db="EMBL/GenBank/DDBJ databases">
        <title>Whole-genome sequencing analysis of Laribacter hongkongensis: virulence gene profiles, carbohydrate-active enzyme prediction, and antimicrobial resistance characterization.</title>
        <authorList>
            <person name="Yuan P."/>
            <person name="Zhan Y."/>
            <person name="Chen D."/>
        </authorList>
    </citation>
    <scope>NUCLEOTIDE SEQUENCE [LARGE SCALE GENOMIC DNA]</scope>
    <source>
        <strain evidence="2 3">W67</strain>
    </source>
</reference>
<sequence>MFYSATTHGFYDRSINNTIPADAVEITAEQHAALLAGQSAGQLIMADEQGRPILADLPPVTLDALRDRALSLLPAWEKSERAAGIEHAGQHWLTSSSALQDIRDVLLAGSVPSEQWVTADRQIVPMTLPELQSLWQAITTRGAAIYQRRLEMEQQIAGMGREQLEAFQPGWPSEPSNIA</sequence>
<proteinExistence type="predicted"/>
<evidence type="ECO:0000313" key="3">
    <source>
        <dbReference type="Proteomes" id="UP001200247"/>
    </source>
</evidence>
<dbReference type="Pfam" id="PF14301">
    <property type="entry name" value="DUF4376"/>
    <property type="match status" value="1"/>
</dbReference>
<gene>
    <name evidence="2" type="ORF">LH440_12515</name>
</gene>
<feature type="domain" description="DUF4376" evidence="1">
    <location>
        <begin position="65"/>
        <end position="158"/>
    </location>
</feature>